<feature type="domain" description="Glucosamine/galactosamine-6-phosphate isomerase" evidence="5">
    <location>
        <begin position="11"/>
        <end position="226"/>
    </location>
</feature>
<evidence type="ECO:0000256" key="4">
    <source>
        <dbReference type="HAMAP-Rule" id="MF_01241"/>
    </source>
</evidence>
<sequence length="256" mass="28459">MRIIIEKDYQTLSKKAALILASQITLKPNSNLGLATGGTPLAMYKNLIKMYKKDEIDFSKVQTFNLDEYCGLSESNPNSYHYYMNHNFFNQINIKKDRINIPNGNAKNLNKECREYENSIKKAGGIDLQVLGIGSNGHIGFNEPAKNLNVNTEIVKLTKETITANSRFFESKADVPKRAISMGIATILKSNRIILLASGKNKAEAIKKTVSGKISTQIPASLLQTHPNITMLLDQEAASLIKEEDLETDFNCDSAK</sequence>
<feature type="active site" description="Proton acceptor; for ring-opening step" evidence="4">
    <location>
        <position position="138"/>
    </location>
</feature>
<evidence type="ECO:0000259" key="5">
    <source>
        <dbReference type="Pfam" id="PF01182"/>
    </source>
</evidence>
<organism evidence="6 7">
    <name type="scientific">Halanaerobium praevalens (strain ATCC 33744 / DSM 2228 / GSL)</name>
    <dbReference type="NCBI Taxonomy" id="572479"/>
    <lineage>
        <taxon>Bacteria</taxon>
        <taxon>Bacillati</taxon>
        <taxon>Bacillota</taxon>
        <taxon>Clostridia</taxon>
        <taxon>Halanaerobiales</taxon>
        <taxon>Halanaerobiaceae</taxon>
        <taxon>Halanaerobium</taxon>
    </lineage>
</organism>
<evidence type="ECO:0000313" key="6">
    <source>
        <dbReference type="EMBL" id="ADO76759.1"/>
    </source>
</evidence>
<dbReference type="SUPFAM" id="SSF100950">
    <property type="entry name" value="NagB/RpiA/CoA transferase-like"/>
    <property type="match status" value="1"/>
</dbReference>
<dbReference type="InterPro" id="IPR004547">
    <property type="entry name" value="Glucosamine6P_isomerase"/>
</dbReference>
<evidence type="ECO:0000256" key="3">
    <source>
        <dbReference type="ARBA" id="ARBA00023277"/>
    </source>
</evidence>
<dbReference type="KEGG" id="hpk:Hprae_0605"/>
<dbReference type="EC" id="3.5.99.6" evidence="4"/>
<comment type="function">
    <text evidence="4">Catalyzes the reversible isomerization-deamination of glucosamine 6-phosphate (GlcN6P) to form fructose 6-phosphate (Fru6P) and ammonium ion.</text>
</comment>
<comment type="pathway">
    <text evidence="4">Amino-sugar metabolism; N-acetylneuraminate degradation; D-fructose 6-phosphate from N-acetylneuraminate: step 5/5.</text>
</comment>
<dbReference type="FunFam" id="3.40.50.1360:FF:000003">
    <property type="entry name" value="Glucosamine-6-phosphate deaminase"/>
    <property type="match status" value="1"/>
</dbReference>
<dbReference type="CDD" id="cd01399">
    <property type="entry name" value="GlcN6P_deaminase"/>
    <property type="match status" value="1"/>
</dbReference>
<dbReference type="InterPro" id="IPR006148">
    <property type="entry name" value="Glc/Gal-6P_isomerase"/>
</dbReference>
<dbReference type="PANTHER" id="PTHR11280:SF5">
    <property type="entry name" value="GLUCOSAMINE-6-PHOSPHATE ISOMERASE"/>
    <property type="match status" value="1"/>
</dbReference>
<dbReference type="GO" id="GO:0019262">
    <property type="term" value="P:N-acetylneuraminate catabolic process"/>
    <property type="evidence" value="ECO:0007669"/>
    <property type="project" value="UniProtKB-UniRule"/>
</dbReference>
<dbReference type="GO" id="GO:0042802">
    <property type="term" value="F:identical protein binding"/>
    <property type="evidence" value="ECO:0007669"/>
    <property type="project" value="TreeGrafter"/>
</dbReference>
<dbReference type="InterPro" id="IPR018321">
    <property type="entry name" value="Glucosamine6P_isomerase_CS"/>
</dbReference>
<feature type="active site" description="For ring-opening step" evidence="4">
    <location>
        <position position="136"/>
    </location>
</feature>
<dbReference type="GO" id="GO:0004342">
    <property type="term" value="F:glucosamine-6-phosphate deaminase activity"/>
    <property type="evidence" value="ECO:0007669"/>
    <property type="project" value="UniProtKB-UniRule"/>
</dbReference>
<dbReference type="RefSeq" id="WP_014552792.1">
    <property type="nucleotide sequence ID" value="NC_017455.1"/>
</dbReference>
<name>E3DQ08_HALPG</name>
<keyword evidence="6" id="KW-0413">Isomerase</keyword>
<reference evidence="7" key="1">
    <citation type="submission" date="2010-10" db="EMBL/GenBank/DDBJ databases">
        <title>The complete genome of Halanaerobium praevalens DSM 2228.</title>
        <authorList>
            <consortium name="US DOE Joint Genome Institute (JGI-PGF)"/>
            <person name="Lucas S."/>
            <person name="Copeland A."/>
            <person name="Lapidus A."/>
            <person name="Glavina del Rio T."/>
            <person name="Dalin E."/>
            <person name="Tice H."/>
            <person name="Bruce D."/>
            <person name="Goodwin L."/>
            <person name="Pitluck S."/>
            <person name="Kyrpides N."/>
            <person name="Mavromatis K."/>
            <person name="Ivanova N."/>
            <person name="Ovchinnikova G."/>
            <person name="Chertkov O."/>
            <person name="Detter J.C."/>
            <person name="Han C."/>
            <person name="Larimer F."/>
            <person name="Land M."/>
            <person name="Hauser L."/>
            <person name="Markowitz V."/>
            <person name="Cheng J.-F."/>
            <person name="Hugenholtz P."/>
            <person name="Woyke T."/>
            <person name="Wu D."/>
            <person name="Tindall B."/>
            <person name="Pomrenke H.G."/>
            <person name="Brambilla E."/>
            <person name="Klenk H.-P."/>
            <person name="Eisen J.A."/>
        </authorList>
    </citation>
    <scope>NUCLEOTIDE SEQUENCE [LARGE SCALE GENOMIC DNA]</scope>
    <source>
        <strain evidence="7">ATCC 33744 / DSM 2228 / GSL</strain>
    </source>
</reference>
<dbReference type="Pfam" id="PF01182">
    <property type="entry name" value="Glucosamine_iso"/>
    <property type="match status" value="1"/>
</dbReference>
<dbReference type="PATRIC" id="fig|572479.3.peg.611"/>
<feature type="active site" description="For ring-opening step" evidence="4">
    <location>
        <position position="143"/>
    </location>
</feature>
<dbReference type="Proteomes" id="UP000006866">
    <property type="component" value="Chromosome"/>
</dbReference>
<evidence type="ECO:0000313" key="7">
    <source>
        <dbReference type="Proteomes" id="UP000006866"/>
    </source>
</evidence>
<reference evidence="6 7" key="2">
    <citation type="journal article" date="2011" name="Stand. Genomic Sci.">
        <title>Complete genome sequence of the extremely halophilic Halanaerobium praevalens type strain (GSL).</title>
        <authorList>
            <person name="Ivanova N."/>
            <person name="Sikorski J."/>
            <person name="Chertkov O."/>
            <person name="Nolan M."/>
            <person name="Lucas S."/>
            <person name="Hammon N."/>
            <person name="Deshpande S."/>
            <person name="Cheng J.F."/>
            <person name="Tapia R."/>
            <person name="Han C."/>
            <person name="Goodwin L."/>
            <person name="Pitluck S."/>
            <person name="Huntemann M."/>
            <person name="Liolios K."/>
            <person name="Pagani I."/>
            <person name="Mavromatis K."/>
            <person name="Ovchinikova G."/>
            <person name="Pati A."/>
            <person name="Chen A."/>
            <person name="Palaniappan K."/>
            <person name="Land M."/>
            <person name="Hauser L."/>
            <person name="Brambilla E.M."/>
            <person name="Kannan K.P."/>
            <person name="Rohde M."/>
            <person name="Tindall B.J."/>
            <person name="Goker M."/>
            <person name="Detter J.C."/>
            <person name="Woyke T."/>
            <person name="Bristow J."/>
            <person name="Eisen J.A."/>
            <person name="Markowitz V."/>
            <person name="Hugenholtz P."/>
            <person name="Kyrpides N.C."/>
            <person name="Klenk H.P."/>
            <person name="Lapidus A."/>
        </authorList>
    </citation>
    <scope>NUCLEOTIDE SEQUENCE [LARGE SCALE GENOMIC DNA]</scope>
    <source>
        <strain evidence="7">ATCC 33744 / DSM 2228 / GSL</strain>
    </source>
</reference>
<dbReference type="InterPro" id="IPR037171">
    <property type="entry name" value="NagB/RpiA_transferase-like"/>
</dbReference>
<dbReference type="GO" id="GO:0005975">
    <property type="term" value="P:carbohydrate metabolic process"/>
    <property type="evidence" value="ECO:0007669"/>
    <property type="project" value="InterPro"/>
</dbReference>
<keyword evidence="3 4" id="KW-0119">Carbohydrate metabolism</keyword>
<dbReference type="UniPathway" id="UPA00629">
    <property type="reaction ID" value="UER00684"/>
</dbReference>
<comment type="catalytic activity">
    <reaction evidence="1 4">
        <text>alpha-D-glucosamine 6-phosphate + H2O = beta-D-fructose 6-phosphate + NH4(+)</text>
        <dbReference type="Rhea" id="RHEA:12172"/>
        <dbReference type="ChEBI" id="CHEBI:15377"/>
        <dbReference type="ChEBI" id="CHEBI:28938"/>
        <dbReference type="ChEBI" id="CHEBI:57634"/>
        <dbReference type="ChEBI" id="CHEBI:75989"/>
        <dbReference type="EC" id="3.5.99.6"/>
    </reaction>
</comment>
<dbReference type="STRING" id="572479.Hprae_0605"/>
<feature type="active site" description="Proton acceptor; for enolization step" evidence="4">
    <location>
        <position position="67"/>
    </location>
</feature>
<dbReference type="GO" id="GO:0006043">
    <property type="term" value="P:glucosamine catabolic process"/>
    <property type="evidence" value="ECO:0007669"/>
    <property type="project" value="TreeGrafter"/>
</dbReference>
<dbReference type="GO" id="GO:0016853">
    <property type="term" value="F:isomerase activity"/>
    <property type="evidence" value="ECO:0007669"/>
    <property type="project" value="UniProtKB-KW"/>
</dbReference>
<dbReference type="GO" id="GO:0005737">
    <property type="term" value="C:cytoplasm"/>
    <property type="evidence" value="ECO:0007669"/>
    <property type="project" value="TreeGrafter"/>
</dbReference>
<dbReference type="PANTHER" id="PTHR11280">
    <property type="entry name" value="GLUCOSAMINE-6-PHOSPHATE ISOMERASE"/>
    <property type="match status" value="1"/>
</dbReference>
<dbReference type="Gene3D" id="3.40.50.1360">
    <property type="match status" value="1"/>
</dbReference>
<dbReference type="OrthoDB" id="9791139at2"/>
<dbReference type="EMBL" id="CP002175">
    <property type="protein sequence ID" value="ADO76759.1"/>
    <property type="molecule type" value="Genomic_DNA"/>
</dbReference>
<dbReference type="eggNOG" id="COG0363">
    <property type="taxonomic scope" value="Bacteria"/>
</dbReference>
<keyword evidence="2 4" id="KW-0378">Hydrolase</keyword>
<comment type="similarity">
    <text evidence="4">Belongs to the glucosamine/galactosamine-6-phosphate isomerase family. NagB subfamily.</text>
</comment>
<dbReference type="NCBIfam" id="TIGR00502">
    <property type="entry name" value="nagB"/>
    <property type="match status" value="1"/>
</dbReference>
<dbReference type="AlphaFoldDB" id="E3DQ08"/>
<proteinExistence type="inferred from homology"/>
<dbReference type="NCBIfam" id="NF001684">
    <property type="entry name" value="PRK00443.1-4"/>
    <property type="match status" value="1"/>
</dbReference>
<accession>E3DQ08</accession>
<comment type="caution">
    <text evidence="4">Lacks conserved residue(s) required for the propagation of feature annotation.</text>
</comment>
<gene>
    <name evidence="4" type="primary">nagB</name>
    <name evidence="6" type="ordered locus">Hprae_0605</name>
</gene>
<protein>
    <recommendedName>
        <fullName evidence="4">Glucosamine-6-phosphate deaminase</fullName>
        <ecNumber evidence="4">3.5.99.6</ecNumber>
    </recommendedName>
    <alternativeName>
        <fullName evidence="4">GlcN6P deaminase</fullName>
        <shortName evidence="4">GNPDA</shortName>
    </alternativeName>
    <alternativeName>
        <fullName evidence="4">Glucosamine-6-phosphate isomerase</fullName>
    </alternativeName>
</protein>
<dbReference type="PROSITE" id="PS01161">
    <property type="entry name" value="GLC_GALNAC_ISOMERASE"/>
    <property type="match status" value="1"/>
</dbReference>
<dbReference type="HAMAP" id="MF_01241">
    <property type="entry name" value="GlcN6P_deamin"/>
    <property type="match status" value="1"/>
</dbReference>
<dbReference type="GO" id="GO:0006046">
    <property type="term" value="P:N-acetylglucosamine catabolic process"/>
    <property type="evidence" value="ECO:0007669"/>
    <property type="project" value="UniProtKB-UniRule"/>
</dbReference>
<dbReference type="HOGENOM" id="CLU_049611_1_1_9"/>
<evidence type="ECO:0000256" key="1">
    <source>
        <dbReference type="ARBA" id="ARBA00000644"/>
    </source>
</evidence>
<keyword evidence="7" id="KW-1185">Reference proteome</keyword>
<evidence type="ECO:0000256" key="2">
    <source>
        <dbReference type="ARBA" id="ARBA00022801"/>
    </source>
</evidence>